<sequence length="104" mass="12295">MNVREESAEIMTIPMEGESSQNRLIPLQTSVMAPKDCIQPDVDDEYEILQNVNEIKRETRGNIVTEVREKQAEEFAWYFLFPYGINGLKEERSVRITRLDYFQY</sequence>
<name>A0A4Y2MES9_ARAVE</name>
<organism evidence="1 2">
    <name type="scientific">Araneus ventricosus</name>
    <name type="common">Orbweaver spider</name>
    <name type="synonym">Epeira ventricosa</name>
    <dbReference type="NCBI Taxonomy" id="182803"/>
    <lineage>
        <taxon>Eukaryota</taxon>
        <taxon>Metazoa</taxon>
        <taxon>Ecdysozoa</taxon>
        <taxon>Arthropoda</taxon>
        <taxon>Chelicerata</taxon>
        <taxon>Arachnida</taxon>
        <taxon>Araneae</taxon>
        <taxon>Araneomorphae</taxon>
        <taxon>Entelegynae</taxon>
        <taxon>Araneoidea</taxon>
        <taxon>Araneidae</taxon>
        <taxon>Araneus</taxon>
    </lineage>
</organism>
<accession>A0A4Y2MES9</accession>
<keyword evidence="2" id="KW-1185">Reference proteome</keyword>
<evidence type="ECO:0000313" key="1">
    <source>
        <dbReference type="EMBL" id="GBN24972.1"/>
    </source>
</evidence>
<dbReference type="EMBL" id="BGPR01122718">
    <property type="protein sequence ID" value="GBN24972.1"/>
    <property type="molecule type" value="Genomic_DNA"/>
</dbReference>
<reference evidence="1 2" key="1">
    <citation type="journal article" date="2019" name="Sci. Rep.">
        <title>Orb-weaving spider Araneus ventricosus genome elucidates the spidroin gene catalogue.</title>
        <authorList>
            <person name="Kono N."/>
            <person name="Nakamura H."/>
            <person name="Ohtoshi R."/>
            <person name="Moran D.A.P."/>
            <person name="Shinohara A."/>
            <person name="Yoshida Y."/>
            <person name="Fujiwara M."/>
            <person name="Mori M."/>
            <person name="Tomita M."/>
            <person name="Arakawa K."/>
        </authorList>
    </citation>
    <scope>NUCLEOTIDE SEQUENCE [LARGE SCALE GENOMIC DNA]</scope>
</reference>
<protein>
    <submittedName>
        <fullName evidence="1">Uncharacterized protein</fullName>
    </submittedName>
</protein>
<evidence type="ECO:0000313" key="2">
    <source>
        <dbReference type="Proteomes" id="UP000499080"/>
    </source>
</evidence>
<dbReference type="Proteomes" id="UP000499080">
    <property type="component" value="Unassembled WGS sequence"/>
</dbReference>
<comment type="caution">
    <text evidence="1">The sequence shown here is derived from an EMBL/GenBank/DDBJ whole genome shotgun (WGS) entry which is preliminary data.</text>
</comment>
<gene>
    <name evidence="1" type="ORF">AVEN_5341_1</name>
</gene>
<dbReference type="OrthoDB" id="6433789at2759"/>
<dbReference type="AlphaFoldDB" id="A0A4Y2MES9"/>
<proteinExistence type="predicted"/>